<organism evidence="1 2">
    <name type="scientific">Catenulispora subtropica</name>
    <dbReference type="NCBI Taxonomy" id="450798"/>
    <lineage>
        <taxon>Bacteria</taxon>
        <taxon>Bacillati</taxon>
        <taxon>Actinomycetota</taxon>
        <taxon>Actinomycetes</taxon>
        <taxon>Catenulisporales</taxon>
        <taxon>Catenulisporaceae</taxon>
        <taxon>Catenulispora</taxon>
    </lineage>
</organism>
<comment type="caution">
    <text evidence="1">The sequence shown here is derived from an EMBL/GenBank/DDBJ whole genome shotgun (WGS) entry which is preliminary data.</text>
</comment>
<accession>A0ABN2RNR1</accession>
<dbReference type="EMBL" id="BAAAQM010000018">
    <property type="protein sequence ID" value="GAA1972280.1"/>
    <property type="molecule type" value="Genomic_DNA"/>
</dbReference>
<protein>
    <submittedName>
        <fullName evidence="1">Uncharacterized protein</fullName>
    </submittedName>
</protein>
<keyword evidence="2" id="KW-1185">Reference proteome</keyword>
<proteinExistence type="predicted"/>
<reference evidence="1 2" key="1">
    <citation type="journal article" date="2019" name="Int. J. Syst. Evol. Microbiol.">
        <title>The Global Catalogue of Microorganisms (GCM) 10K type strain sequencing project: providing services to taxonomists for standard genome sequencing and annotation.</title>
        <authorList>
            <consortium name="The Broad Institute Genomics Platform"/>
            <consortium name="The Broad Institute Genome Sequencing Center for Infectious Disease"/>
            <person name="Wu L."/>
            <person name="Ma J."/>
        </authorList>
    </citation>
    <scope>NUCLEOTIDE SEQUENCE [LARGE SCALE GENOMIC DNA]</scope>
    <source>
        <strain evidence="1 2">JCM 16013</strain>
    </source>
</reference>
<name>A0ABN2RNR1_9ACTN</name>
<evidence type="ECO:0000313" key="2">
    <source>
        <dbReference type="Proteomes" id="UP001499854"/>
    </source>
</evidence>
<evidence type="ECO:0000313" key="1">
    <source>
        <dbReference type="EMBL" id="GAA1972280.1"/>
    </source>
</evidence>
<sequence>MLTPNERLTGTTEQKREILDRLTRYRTDPRRTLRLAEKYPHLRFITMDKVVDISSRLVWGSCPRDE</sequence>
<dbReference type="Proteomes" id="UP001499854">
    <property type="component" value="Unassembled WGS sequence"/>
</dbReference>
<gene>
    <name evidence="1" type="ORF">GCM10009838_34770</name>
</gene>